<dbReference type="GO" id="GO:0008270">
    <property type="term" value="F:zinc ion binding"/>
    <property type="evidence" value="ECO:0007669"/>
    <property type="project" value="UniProtKB-KW"/>
</dbReference>
<dbReference type="InterPro" id="IPR038441">
    <property type="entry name" value="THAP_Znf_sf"/>
</dbReference>
<keyword evidence="3" id="KW-0862">Zinc</keyword>
<keyword evidence="8" id="KW-1185">Reference proteome</keyword>
<sequence>MSACAVATCSNYHRKTKGKGVIYHVFPVCLKRNKIWISKCKRQDHINVKYAKICSDHFRSSDNMDDMKNRLLGLNQKKILKPDAVPSVTLPLQDNGEDISSRSERKRNRSILKEAKIRLKCLSPKKPCEKPAMELFTTPTTENICSSCFETQKKMHYFWKELDFLETKTKEENKKNQMGKKETKMKAQIGRILTENKSLKSEAKKLSKIEENFKNIITATQINAEIENKSKIKWAAEDISRHLIILSISRRAYEYW</sequence>
<evidence type="ECO:0000256" key="3">
    <source>
        <dbReference type="ARBA" id="ARBA00022833"/>
    </source>
</evidence>
<reference evidence="7 8" key="1">
    <citation type="journal article" date="2019" name="Sci. Rep.">
        <title>Orb-weaving spider Araneus ventricosus genome elucidates the spidroin gene catalogue.</title>
        <authorList>
            <person name="Kono N."/>
            <person name="Nakamura H."/>
            <person name="Ohtoshi R."/>
            <person name="Moran D.A.P."/>
            <person name="Shinohara A."/>
            <person name="Yoshida Y."/>
            <person name="Fujiwara M."/>
            <person name="Mori M."/>
            <person name="Tomita M."/>
            <person name="Arakawa K."/>
        </authorList>
    </citation>
    <scope>NUCLEOTIDE SEQUENCE [LARGE SCALE GENOMIC DNA]</scope>
</reference>
<dbReference type="PROSITE" id="PS50950">
    <property type="entry name" value="ZF_THAP"/>
    <property type="match status" value="1"/>
</dbReference>
<organism evidence="7 8">
    <name type="scientific">Araneus ventricosus</name>
    <name type="common">Orbweaver spider</name>
    <name type="synonym">Epeira ventricosa</name>
    <dbReference type="NCBI Taxonomy" id="182803"/>
    <lineage>
        <taxon>Eukaryota</taxon>
        <taxon>Metazoa</taxon>
        <taxon>Ecdysozoa</taxon>
        <taxon>Arthropoda</taxon>
        <taxon>Chelicerata</taxon>
        <taxon>Arachnida</taxon>
        <taxon>Araneae</taxon>
        <taxon>Araneomorphae</taxon>
        <taxon>Entelegynae</taxon>
        <taxon>Araneoidea</taxon>
        <taxon>Araneidae</taxon>
        <taxon>Araneus</taxon>
    </lineage>
</organism>
<dbReference type="SMART" id="SM00980">
    <property type="entry name" value="THAP"/>
    <property type="match status" value="1"/>
</dbReference>
<dbReference type="GO" id="GO:0003677">
    <property type="term" value="F:DNA binding"/>
    <property type="evidence" value="ECO:0007669"/>
    <property type="project" value="UniProtKB-UniRule"/>
</dbReference>
<dbReference type="InterPro" id="IPR006612">
    <property type="entry name" value="THAP_Znf"/>
</dbReference>
<dbReference type="Pfam" id="PF05485">
    <property type="entry name" value="THAP"/>
    <property type="match status" value="1"/>
</dbReference>
<proteinExistence type="predicted"/>
<evidence type="ECO:0000256" key="5">
    <source>
        <dbReference type="PROSITE-ProRule" id="PRU00309"/>
    </source>
</evidence>
<evidence type="ECO:0000313" key="8">
    <source>
        <dbReference type="Proteomes" id="UP000499080"/>
    </source>
</evidence>
<evidence type="ECO:0000256" key="1">
    <source>
        <dbReference type="ARBA" id="ARBA00022723"/>
    </source>
</evidence>
<gene>
    <name evidence="7" type="ORF">AVEN_147732_1</name>
</gene>
<name>A0A4Y2MNL0_ARAVE</name>
<dbReference type="Gene3D" id="6.20.210.20">
    <property type="entry name" value="THAP domain"/>
    <property type="match status" value="1"/>
</dbReference>
<keyword evidence="4 5" id="KW-0238">DNA-binding</keyword>
<accession>A0A4Y2MNL0</accession>
<dbReference type="InterPro" id="IPR052224">
    <property type="entry name" value="THAP_domain_protein"/>
</dbReference>
<keyword evidence="1" id="KW-0479">Metal-binding</keyword>
<evidence type="ECO:0000259" key="6">
    <source>
        <dbReference type="PROSITE" id="PS50950"/>
    </source>
</evidence>
<protein>
    <recommendedName>
        <fullName evidence="6">THAP-type domain-containing protein</fullName>
    </recommendedName>
</protein>
<evidence type="ECO:0000313" key="7">
    <source>
        <dbReference type="EMBL" id="GBN27930.1"/>
    </source>
</evidence>
<dbReference type="PANTHER" id="PTHR46927:SF3">
    <property type="entry name" value="THAP-TYPE DOMAIN-CONTAINING PROTEIN"/>
    <property type="match status" value="1"/>
</dbReference>
<dbReference type="SUPFAM" id="SSF57716">
    <property type="entry name" value="Glucocorticoid receptor-like (DNA-binding domain)"/>
    <property type="match status" value="1"/>
</dbReference>
<evidence type="ECO:0000256" key="4">
    <source>
        <dbReference type="ARBA" id="ARBA00023125"/>
    </source>
</evidence>
<feature type="domain" description="THAP-type" evidence="6">
    <location>
        <begin position="1"/>
        <end position="89"/>
    </location>
</feature>
<dbReference type="Proteomes" id="UP000499080">
    <property type="component" value="Unassembled WGS sequence"/>
</dbReference>
<dbReference type="EMBL" id="BGPR01007572">
    <property type="protein sequence ID" value="GBN27930.1"/>
    <property type="molecule type" value="Genomic_DNA"/>
</dbReference>
<dbReference type="PANTHER" id="PTHR46927">
    <property type="entry name" value="AGAP005574-PA"/>
    <property type="match status" value="1"/>
</dbReference>
<evidence type="ECO:0000256" key="2">
    <source>
        <dbReference type="ARBA" id="ARBA00022771"/>
    </source>
</evidence>
<comment type="caution">
    <text evidence="7">The sequence shown here is derived from an EMBL/GenBank/DDBJ whole genome shotgun (WGS) entry which is preliminary data.</text>
</comment>
<dbReference type="AlphaFoldDB" id="A0A4Y2MNL0"/>
<dbReference type="OrthoDB" id="6433853at2759"/>
<keyword evidence="2 5" id="KW-0863">Zinc-finger</keyword>